<dbReference type="EMBL" id="JAOWRF010000233">
    <property type="protein sequence ID" value="MCV3214988.1"/>
    <property type="molecule type" value="Genomic_DNA"/>
</dbReference>
<accession>A0ABT3B0S6</accession>
<keyword evidence="2" id="KW-1185">Reference proteome</keyword>
<dbReference type="Proteomes" id="UP001526143">
    <property type="component" value="Unassembled WGS sequence"/>
</dbReference>
<reference evidence="1 2" key="1">
    <citation type="submission" date="2022-10" db="EMBL/GenBank/DDBJ databases">
        <title>Identification of biosynthetic pathway for the production of the potent trypsin inhibitor radiosumin.</title>
        <authorList>
            <person name="Fewer D.P."/>
            <person name="Delbaje E."/>
            <person name="Ouyang X."/>
            <person name="Agostino P.D."/>
            <person name="Wahlsten M."/>
            <person name="Jokela J."/>
            <person name="Permi P."/>
            <person name="Haapaniemi E."/>
            <person name="Koistinen H."/>
        </authorList>
    </citation>
    <scope>NUCLEOTIDE SEQUENCE [LARGE SCALE GENOMIC DNA]</scope>
    <source>
        <strain evidence="1 2">NIES-515</strain>
    </source>
</reference>
<comment type="caution">
    <text evidence="1">The sequence shown here is derived from an EMBL/GenBank/DDBJ whole genome shotgun (WGS) entry which is preliminary data.</text>
</comment>
<sequence length="44" mass="4895">MSVHTKPSLLSPNEALVYSLIIQSRDRLKLAGANSNLYFNYATP</sequence>
<gene>
    <name evidence="1" type="ORF">OGM63_15945</name>
</gene>
<protein>
    <submittedName>
        <fullName evidence="1">Uncharacterized protein</fullName>
    </submittedName>
</protein>
<dbReference type="RefSeq" id="WP_263746571.1">
    <property type="nucleotide sequence ID" value="NZ_JAOWRF010000233.1"/>
</dbReference>
<evidence type="ECO:0000313" key="1">
    <source>
        <dbReference type="EMBL" id="MCV3214988.1"/>
    </source>
</evidence>
<evidence type="ECO:0000313" key="2">
    <source>
        <dbReference type="Proteomes" id="UP001526143"/>
    </source>
</evidence>
<organism evidence="1 2">
    <name type="scientific">Plectonema radiosum NIES-515</name>
    <dbReference type="NCBI Taxonomy" id="2986073"/>
    <lineage>
        <taxon>Bacteria</taxon>
        <taxon>Bacillati</taxon>
        <taxon>Cyanobacteriota</taxon>
        <taxon>Cyanophyceae</taxon>
        <taxon>Oscillatoriophycideae</taxon>
        <taxon>Oscillatoriales</taxon>
        <taxon>Microcoleaceae</taxon>
        <taxon>Plectonema</taxon>
    </lineage>
</organism>
<proteinExistence type="predicted"/>
<name>A0ABT3B0S6_9CYAN</name>